<reference evidence="2" key="1">
    <citation type="submission" date="2014-11" db="EMBL/GenBank/DDBJ databases">
        <authorList>
            <person name="Amaro Gonzalez C."/>
        </authorList>
    </citation>
    <scope>NUCLEOTIDE SEQUENCE</scope>
</reference>
<feature type="region of interest" description="Disordered" evidence="1">
    <location>
        <begin position="22"/>
        <end position="41"/>
    </location>
</feature>
<evidence type="ECO:0000256" key="1">
    <source>
        <dbReference type="SAM" id="MobiDB-lite"/>
    </source>
</evidence>
<dbReference type="AlphaFoldDB" id="A0A0E9UZW6"/>
<name>A0A0E9UZW6_ANGAN</name>
<reference evidence="2" key="2">
    <citation type="journal article" date="2015" name="Fish Shellfish Immunol.">
        <title>Early steps in the European eel (Anguilla anguilla)-Vibrio vulnificus interaction in the gills: Role of the RtxA13 toxin.</title>
        <authorList>
            <person name="Callol A."/>
            <person name="Pajuelo D."/>
            <person name="Ebbesson L."/>
            <person name="Teles M."/>
            <person name="MacKenzie S."/>
            <person name="Amaro C."/>
        </authorList>
    </citation>
    <scope>NUCLEOTIDE SEQUENCE</scope>
</reference>
<sequence>MFLQNTHLYLHFPFHDGLQARCPNTQTKRTPHLPGTGDSQN</sequence>
<protein>
    <submittedName>
        <fullName evidence="2">Uncharacterized protein</fullName>
    </submittedName>
</protein>
<organism evidence="2">
    <name type="scientific">Anguilla anguilla</name>
    <name type="common">European freshwater eel</name>
    <name type="synonym">Muraena anguilla</name>
    <dbReference type="NCBI Taxonomy" id="7936"/>
    <lineage>
        <taxon>Eukaryota</taxon>
        <taxon>Metazoa</taxon>
        <taxon>Chordata</taxon>
        <taxon>Craniata</taxon>
        <taxon>Vertebrata</taxon>
        <taxon>Euteleostomi</taxon>
        <taxon>Actinopterygii</taxon>
        <taxon>Neopterygii</taxon>
        <taxon>Teleostei</taxon>
        <taxon>Anguilliformes</taxon>
        <taxon>Anguillidae</taxon>
        <taxon>Anguilla</taxon>
    </lineage>
</organism>
<evidence type="ECO:0000313" key="2">
    <source>
        <dbReference type="EMBL" id="JAH71424.1"/>
    </source>
</evidence>
<dbReference type="EMBL" id="GBXM01037153">
    <property type="protein sequence ID" value="JAH71424.1"/>
    <property type="molecule type" value="Transcribed_RNA"/>
</dbReference>
<accession>A0A0E9UZW6</accession>
<proteinExistence type="predicted"/>